<dbReference type="InterPro" id="IPR020476">
    <property type="entry name" value="Nudix_hydrolase"/>
</dbReference>
<keyword evidence="7 12" id="KW-0378">Hydrolase</keyword>
<dbReference type="PANTHER" id="PTHR47707">
    <property type="entry name" value="8-OXO-DGTP DIPHOSPHATASE"/>
    <property type="match status" value="1"/>
</dbReference>
<dbReference type="Pfam" id="PF00293">
    <property type="entry name" value="NUDIX"/>
    <property type="match status" value="1"/>
</dbReference>
<evidence type="ECO:0000256" key="8">
    <source>
        <dbReference type="ARBA" id="ARBA00022842"/>
    </source>
</evidence>
<dbReference type="GO" id="GO:0016787">
    <property type="term" value="F:hydrolase activity"/>
    <property type="evidence" value="ECO:0007669"/>
    <property type="project" value="UniProtKB-KW"/>
</dbReference>
<evidence type="ECO:0000256" key="6">
    <source>
        <dbReference type="ARBA" id="ARBA00022763"/>
    </source>
</evidence>
<evidence type="ECO:0000256" key="12">
    <source>
        <dbReference type="RuleBase" id="RU003476"/>
    </source>
</evidence>
<dbReference type="EMBL" id="JBHRWW010000001">
    <property type="protein sequence ID" value="MFC3686771.1"/>
    <property type="molecule type" value="Genomic_DNA"/>
</dbReference>
<dbReference type="InterPro" id="IPR020084">
    <property type="entry name" value="NUDIX_hydrolase_CS"/>
</dbReference>
<evidence type="ECO:0000313" key="15">
    <source>
        <dbReference type="EMBL" id="MFC3686771.1"/>
    </source>
</evidence>
<name>A0ABV7WAE9_9MICO</name>
<evidence type="ECO:0000256" key="13">
    <source>
        <dbReference type="SAM" id="MobiDB-lite"/>
    </source>
</evidence>
<keyword evidence="3" id="KW-0515">Mutator protein</keyword>
<dbReference type="PANTHER" id="PTHR47707:SF1">
    <property type="entry name" value="NUDIX HYDROLASE FAMILY PROTEIN"/>
    <property type="match status" value="1"/>
</dbReference>
<evidence type="ECO:0000256" key="4">
    <source>
        <dbReference type="ARBA" id="ARBA00022705"/>
    </source>
</evidence>
<protein>
    <recommendedName>
        <fullName evidence="11">8-oxo-dGTP diphosphatase</fullName>
        <ecNumber evidence="11">3.6.1.55</ecNumber>
    </recommendedName>
</protein>
<dbReference type="InterPro" id="IPR015797">
    <property type="entry name" value="NUDIX_hydrolase-like_dom_sf"/>
</dbReference>
<evidence type="ECO:0000256" key="2">
    <source>
        <dbReference type="ARBA" id="ARBA00005582"/>
    </source>
</evidence>
<dbReference type="Proteomes" id="UP001595685">
    <property type="component" value="Unassembled WGS sequence"/>
</dbReference>
<feature type="region of interest" description="Disordered" evidence="13">
    <location>
        <begin position="185"/>
        <end position="228"/>
    </location>
</feature>
<keyword evidence="4" id="KW-0235">DNA replication</keyword>
<accession>A0ABV7WAE9</accession>
<keyword evidence="8" id="KW-0460">Magnesium</keyword>
<gene>
    <name evidence="15" type="ORF">ACFOLH_00275</name>
</gene>
<dbReference type="PROSITE" id="PS51462">
    <property type="entry name" value="NUDIX"/>
    <property type="match status" value="1"/>
</dbReference>
<comment type="catalytic activity">
    <reaction evidence="10">
        <text>8-oxo-dGTP + H2O = 8-oxo-dGMP + diphosphate + H(+)</text>
        <dbReference type="Rhea" id="RHEA:31575"/>
        <dbReference type="ChEBI" id="CHEBI:15377"/>
        <dbReference type="ChEBI" id="CHEBI:15378"/>
        <dbReference type="ChEBI" id="CHEBI:33019"/>
        <dbReference type="ChEBI" id="CHEBI:63224"/>
        <dbReference type="ChEBI" id="CHEBI:77896"/>
        <dbReference type="EC" id="3.6.1.55"/>
    </reaction>
</comment>
<dbReference type="RefSeq" id="WP_340289143.1">
    <property type="nucleotide sequence ID" value="NZ_JBBEOI010000005.1"/>
</dbReference>
<dbReference type="EC" id="3.6.1.55" evidence="11"/>
<sequence length="228" mass="23858">MDDSGPGEVLPGYGAAEQGRTPARLVVGAAIVDSLERPQLLLAARRSAPPALAGLWEFPGGKVEPGETPEQALHRELREELGVRAVLGEEVVPGRADDAGADGPGADGPGVDDPDHGRVWRLVPGLVMRLWLARMDEPVAPALPVPREDHDDVRWLAADELRSVPWLPADAAAVDALTVLLAGGRAHGAQQREPGAAREDGRWSGGGAGCGRLVSRDHRDDSSAPGPP</sequence>
<feature type="region of interest" description="Disordered" evidence="13">
    <location>
        <begin position="92"/>
        <end position="116"/>
    </location>
</feature>
<dbReference type="CDD" id="cd03425">
    <property type="entry name" value="NUDIX_MutT_NudA_like"/>
    <property type="match status" value="1"/>
</dbReference>
<keyword evidence="9" id="KW-0234">DNA repair</keyword>
<comment type="cofactor">
    <cofactor evidence="1">
        <name>Mg(2+)</name>
        <dbReference type="ChEBI" id="CHEBI:18420"/>
    </cofactor>
</comment>
<evidence type="ECO:0000256" key="11">
    <source>
        <dbReference type="ARBA" id="ARBA00038905"/>
    </source>
</evidence>
<comment type="similarity">
    <text evidence="2 12">Belongs to the Nudix hydrolase family.</text>
</comment>
<dbReference type="InterPro" id="IPR000086">
    <property type="entry name" value="NUDIX_hydrolase_dom"/>
</dbReference>
<feature type="domain" description="Nudix hydrolase" evidence="14">
    <location>
        <begin position="22"/>
        <end position="181"/>
    </location>
</feature>
<dbReference type="InterPro" id="IPR047127">
    <property type="entry name" value="MutT-like"/>
</dbReference>
<reference evidence="16" key="1">
    <citation type="journal article" date="2019" name="Int. J. Syst. Evol. Microbiol.">
        <title>The Global Catalogue of Microorganisms (GCM) 10K type strain sequencing project: providing services to taxonomists for standard genome sequencing and annotation.</title>
        <authorList>
            <consortium name="The Broad Institute Genomics Platform"/>
            <consortium name="The Broad Institute Genome Sequencing Center for Infectious Disease"/>
            <person name="Wu L."/>
            <person name="Ma J."/>
        </authorList>
    </citation>
    <scope>NUCLEOTIDE SEQUENCE [LARGE SCALE GENOMIC DNA]</scope>
    <source>
        <strain evidence="16">NCAIM B.02333</strain>
    </source>
</reference>
<dbReference type="SUPFAM" id="SSF55811">
    <property type="entry name" value="Nudix"/>
    <property type="match status" value="1"/>
</dbReference>
<evidence type="ECO:0000259" key="14">
    <source>
        <dbReference type="PROSITE" id="PS51462"/>
    </source>
</evidence>
<dbReference type="Gene3D" id="3.90.79.10">
    <property type="entry name" value="Nucleoside Triphosphate Pyrophosphohydrolase"/>
    <property type="match status" value="1"/>
</dbReference>
<keyword evidence="16" id="KW-1185">Reference proteome</keyword>
<evidence type="ECO:0000256" key="7">
    <source>
        <dbReference type="ARBA" id="ARBA00022801"/>
    </source>
</evidence>
<evidence type="ECO:0000256" key="5">
    <source>
        <dbReference type="ARBA" id="ARBA00022723"/>
    </source>
</evidence>
<organism evidence="15 16">
    <name type="scientific">Aquipuribacter hungaricus</name>
    <dbReference type="NCBI Taxonomy" id="545624"/>
    <lineage>
        <taxon>Bacteria</taxon>
        <taxon>Bacillati</taxon>
        <taxon>Actinomycetota</taxon>
        <taxon>Actinomycetes</taxon>
        <taxon>Micrococcales</taxon>
        <taxon>Intrasporangiaceae</taxon>
        <taxon>Aquipuribacter</taxon>
    </lineage>
</organism>
<keyword evidence="6" id="KW-0227">DNA damage</keyword>
<evidence type="ECO:0000256" key="10">
    <source>
        <dbReference type="ARBA" id="ARBA00035861"/>
    </source>
</evidence>
<comment type="caution">
    <text evidence="15">The sequence shown here is derived from an EMBL/GenBank/DDBJ whole genome shotgun (WGS) entry which is preliminary data.</text>
</comment>
<evidence type="ECO:0000256" key="3">
    <source>
        <dbReference type="ARBA" id="ARBA00022457"/>
    </source>
</evidence>
<proteinExistence type="inferred from homology"/>
<dbReference type="PRINTS" id="PR00502">
    <property type="entry name" value="NUDIXFAMILY"/>
</dbReference>
<evidence type="ECO:0000256" key="9">
    <source>
        <dbReference type="ARBA" id="ARBA00023204"/>
    </source>
</evidence>
<keyword evidence="5" id="KW-0479">Metal-binding</keyword>
<dbReference type="PROSITE" id="PS00893">
    <property type="entry name" value="NUDIX_BOX"/>
    <property type="match status" value="1"/>
</dbReference>
<evidence type="ECO:0000313" key="16">
    <source>
        <dbReference type="Proteomes" id="UP001595685"/>
    </source>
</evidence>
<evidence type="ECO:0000256" key="1">
    <source>
        <dbReference type="ARBA" id="ARBA00001946"/>
    </source>
</evidence>